<protein>
    <submittedName>
        <fullName evidence="1">Uncharacterized protein</fullName>
    </submittedName>
</protein>
<sequence>MNGHGIGTVNSWGGGYLGTFMPCAGERGRYVLVWTVKETFWIHFIDKEERRHCRGASIKESGGRLDSNKNSNSETHSRESVRFYCSRILIVCMAFTWSFVQDRIYGRFQSMTDVARNLTVKVDVVKILLYHRSAEMICRDQRDQRYDELFIRK</sequence>
<accession>A0A8T2UVT0</accession>
<comment type="caution">
    <text evidence="1">The sequence shown here is derived from an EMBL/GenBank/DDBJ whole genome shotgun (WGS) entry which is preliminary data.</text>
</comment>
<proteinExistence type="predicted"/>
<dbReference type="AlphaFoldDB" id="A0A8T2UVT0"/>
<name>A0A8T2UVT0_CERRI</name>
<organism evidence="1 2">
    <name type="scientific">Ceratopteris richardii</name>
    <name type="common">Triangle waterfern</name>
    <dbReference type="NCBI Taxonomy" id="49495"/>
    <lineage>
        <taxon>Eukaryota</taxon>
        <taxon>Viridiplantae</taxon>
        <taxon>Streptophyta</taxon>
        <taxon>Embryophyta</taxon>
        <taxon>Tracheophyta</taxon>
        <taxon>Polypodiopsida</taxon>
        <taxon>Polypodiidae</taxon>
        <taxon>Polypodiales</taxon>
        <taxon>Pteridineae</taxon>
        <taxon>Pteridaceae</taxon>
        <taxon>Parkerioideae</taxon>
        <taxon>Ceratopteris</taxon>
    </lineage>
</organism>
<gene>
    <name evidence="1" type="ORF">KP509_05G092000</name>
</gene>
<dbReference type="EMBL" id="CM035410">
    <property type="protein sequence ID" value="KAH7437843.1"/>
    <property type="molecule type" value="Genomic_DNA"/>
</dbReference>
<dbReference type="Proteomes" id="UP000825935">
    <property type="component" value="Chromosome 5"/>
</dbReference>
<evidence type="ECO:0000313" key="1">
    <source>
        <dbReference type="EMBL" id="KAH7437843.1"/>
    </source>
</evidence>
<reference evidence="1" key="1">
    <citation type="submission" date="2021-08" db="EMBL/GenBank/DDBJ databases">
        <title>WGS assembly of Ceratopteris richardii.</title>
        <authorList>
            <person name="Marchant D.B."/>
            <person name="Chen G."/>
            <person name="Jenkins J."/>
            <person name="Shu S."/>
            <person name="Leebens-Mack J."/>
            <person name="Grimwood J."/>
            <person name="Schmutz J."/>
            <person name="Soltis P."/>
            <person name="Soltis D."/>
            <person name="Chen Z.-H."/>
        </authorList>
    </citation>
    <scope>NUCLEOTIDE SEQUENCE</scope>
    <source>
        <strain evidence="1">Whitten #5841</strain>
        <tissue evidence="1">Leaf</tissue>
    </source>
</reference>
<evidence type="ECO:0000313" key="2">
    <source>
        <dbReference type="Proteomes" id="UP000825935"/>
    </source>
</evidence>
<keyword evidence="2" id="KW-1185">Reference proteome</keyword>